<reference evidence="1 2" key="1">
    <citation type="journal article" date="2023" name="ACS Omega">
        <title>Identification of the Neoaspergillic Acid Biosynthesis Gene Cluster by Establishing an In Vitro CRISPR-Ribonucleoprotein Genetic System in Aspergillus melleus.</title>
        <authorList>
            <person name="Yuan B."/>
            <person name="Grau M.F."/>
            <person name="Murata R.M."/>
            <person name="Torok T."/>
            <person name="Venkateswaran K."/>
            <person name="Stajich J.E."/>
            <person name="Wang C.C.C."/>
        </authorList>
    </citation>
    <scope>NUCLEOTIDE SEQUENCE [LARGE SCALE GENOMIC DNA]</scope>
    <source>
        <strain evidence="1 2">IMV 1140</strain>
    </source>
</reference>
<evidence type="ECO:0000313" key="2">
    <source>
        <dbReference type="Proteomes" id="UP001177260"/>
    </source>
</evidence>
<comment type="caution">
    <text evidence="1">The sequence shown here is derived from an EMBL/GenBank/DDBJ whole genome shotgun (WGS) entry which is preliminary data.</text>
</comment>
<gene>
    <name evidence="1" type="ORF">N8T08_003838</name>
</gene>
<name>A0ACC3B696_9EURO</name>
<proteinExistence type="predicted"/>
<organism evidence="1 2">
    <name type="scientific">Aspergillus melleus</name>
    <dbReference type="NCBI Taxonomy" id="138277"/>
    <lineage>
        <taxon>Eukaryota</taxon>
        <taxon>Fungi</taxon>
        <taxon>Dikarya</taxon>
        <taxon>Ascomycota</taxon>
        <taxon>Pezizomycotina</taxon>
        <taxon>Eurotiomycetes</taxon>
        <taxon>Eurotiomycetidae</taxon>
        <taxon>Eurotiales</taxon>
        <taxon>Aspergillaceae</taxon>
        <taxon>Aspergillus</taxon>
        <taxon>Aspergillus subgen. Circumdati</taxon>
    </lineage>
</organism>
<evidence type="ECO:0000313" key="1">
    <source>
        <dbReference type="EMBL" id="KAK1145892.1"/>
    </source>
</evidence>
<sequence length="149" mass="17176">MTMHVQEVMSVDNTTFKYIQRSTALATKHVLARRLTDVTLGEAQEELMEHSRVFSLYRPMMGYVLNWDSVAYYMIQRNRDDVCHDFLRQVSISFCRIPNKAYRGPRWDAGRDPLDDNQLFCHPEVKTSGLSLVDTIQVTDRTSAIASSP</sequence>
<protein>
    <submittedName>
        <fullName evidence="1">Uncharacterized protein</fullName>
    </submittedName>
</protein>
<keyword evidence="2" id="KW-1185">Reference proteome</keyword>
<accession>A0ACC3B696</accession>
<dbReference type="EMBL" id="JAOPJF010000021">
    <property type="protein sequence ID" value="KAK1145892.1"/>
    <property type="molecule type" value="Genomic_DNA"/>
</dbReference>
<dbReference type="Proteomes" id="UP001177260">
    <property type="component" value="Unassembled WGS sequence"/>
</dbReference>